<evidence type="ECO:0000313" key="12">
    <source>
        <dbReference type="Proteomes" id="UP000729733"/>
    </source>
</evidence>
<comment type="catalytic activity">
    <reaction evidence="8">
        <text>L-seryl-[protein] + ATP = O-phospho-L-seryl-[protein] + ADP + H(+)</text>
        <dbReference type="Rhea" id="RHEA:17989"/>
        <dbReference type="Rhea" id="RHEA-COMP:9863"/>
        <dbReference type="Rhea" id="RHEA-COMP:11604"/>
        <dbReference type="ChEBI" id="CHEBI:15378"/>
        <dbReference type="ChEBI" id="CHEBI:29999"/>
        <dbReference type="ChEBI" id="CHEBI:30616"/>
        <dbReference type="ChEBI" id="CHEBI:83421"/>
        <dbReference type="ChEBI" id="CHEBI:456216"/>
        <dbReference type="EC" id="2.7.11.1"/>
    </reaction>
</comment>
<feature type="transmembrane region" description="Helical" evidence="9">
    <location>
        <begin position="321"/>
        <end position="341"/>
    </location>
</feature>
<evidence type="ECO:0000256" key="7">
    <source>
        <dbReference type="ARBA" id="ARBA00047899"/>
    </source>
</evidence>
<keyword evidence="4" id="KW-0547">Nucleotide-binding</keyword>
<evidence type="ECO:0000256" key="8">
    <source>
        <dbReference type="ARBA" id="ARBA00048679"/>
    </source>
</evidence>
<evidence type="ECO:0000256" key="9">
    <source>
        <dbReference type="SAM" id="Phobius"/>
    </source>
</evidence>
<dbReference type="Pfam" id="PF00069">
    <property type="entry name" value="Pkinase"/>
    <property type="match status" value="1"/>
</dbReference>
<keyword evidence="3" id="KW-0808">Transferase</keyword>
<dbReference type="Gene3D" id="1.10.510.10">
    <property type="entry name" value="Transferase(Phosphotransferase) domain 1"/>
    <property type="match status" value="1"/>
</dbReference>
<feature type="domain" description="Protein kinase" evidence="10">
    <location>
        <begin position="13"/>
        <end position="277"/>
    </location>
</feature>
<evidence type="ECO:0000256" key="2">
    <source>
        <dbReference type="ARBA" id="ARBA00022527"/>
    </source>
</evidence>
<dbReference type="PANTHER" id="PTHR24363">
    <property type="entry name" value="SERINE/THREONINE PROTEIN KINASE"/>
    <property type="match status" value="1"/>
</dbReference>
<dbReference type="EMBL" id="JADWDC010000003">
    <property type="protein sequence ID" value="MCC0175689.1"/>
    <property type="molecule type" value="Genomic_DNA"/>
</dbReference>
<gene>
    <name evidence="11" type="ORF">I4641_01685</name>
</gene>
<dbReference type="PANTHER" id="PTHR24363:SF0">
    <property type="entry name" value="SERINE_THREONINE KINASE LIKE DOMAIN CONTAINING 1"/>
    <property type="match status" value="1"/>
</dbReference>
<dbReference type="GO" id="GO:0005524">
    <property type="term" value="F:ATP binding"/>
    <property type="evidence" value="ECO:0007669"/>
    <property type="project" value="UniProtKB-KW"/>
</dbReference>
<dbReference type="Gene3D" id="3.40.1000.10">
    <property type="entry name" value="Mog1/PsbP, alpha/beta/alpha sandwich"/>
    <property type="match status" value="1"/>
</dbReference>
<dbReference type="SUPFAM" id="SSF55724">
    <property type="entry name" value="Mog1p/PsbP-like"/>
    <property type="match status" value="1"/>
</dbReference>
<dbReference type="AlphaFoldDB" id="A0A964BM75"/>
<reference evidence="11" key="1">
    <citation type="journal article" date="2021" name="Antonie Van Leeuwenhoek">
        <title>Draft genome and description of Waterburya agarophytonicola gen. nov. sp. nov. (Pleurocapsales, Cyanobacteria): a seaweed symbiont.</title>
        <authorList>
            <person name="Bonthond G."/>
            <person name="Shalygin S."/>
            <person name="Bayer T."/>
            <person name="Weinberger F."/>
        </authorList>
    </citation>
    <scope>NUCLEOTIDE SEQUENCE</scope>
    <source>
        <strain evidence="11">KI4</strain>
    </source>
</reference>
<keyword evidence="6" id="KW-0067">ATP-binding</keyword>
<dbReference type="EC" id="2.7.11.1" evidence="1"/>
<evidence type="ECO:0000313" key="11">
    <source>
        <dbReference type="EMBL" id="MCC0175689.1"/>
    </source>
</evidence>
<comment type="caution">
    <text evidence="11">The sequence shown here is derived from an EMBL/GenBank/DDBJ whole genome shotgun (WGS) entry which is preliminary data.</text>
</comment>
<evidence type="ECO:0000256" key="1">
    <source>
        <dbReference type="ARBA" id="ARBA00012513"/>
    </source>
</evidence>
<dbReference type="InterPro" id="IPR016123">
    <property type="entry name" value="Mog1/PsbP_a/b/a-sand"/>
</dbReference>
<dbReference type="RefSeq" id="WP_229638692.1">
    <property type="nucleotide sequence ID" value="NZ_JADWDC010000003.1"/>
</dbReference>
<keyword evidence="2" id="KW-0723">Serine/threonine-protein kinase</keyword>
<dbReference type="Proteomes" id="UP000729733">
    <property type="component" value="Unassembled WGS sequence"/>
</dbReference>
<dbReference type="GO" id="GO:0004674">
    <property type="term" value="F:protein serine/threonine kinase activity"/>
    <property type="evidence" value="ECO:0007669"/>
    <property type="project" value="UniProtKB-KW"/>
</dbReference>
<dbReference type="Gene3D" id="3.30.200.20">
    <property type="entry name" value="Phosphorylase Kinase, domain 1"/>
    <property type="match status" value="1"/>
</dbReference>
<dbReference type="SMART" id="SM00220">
    <property type="entry name" value="S_TKc"/>
    <property type="match status" value="1"/>
</dbReference>
<organism evidence="11 12">
    <name type="scientific">Waterburya agarophytonicola KI4</name>
    <dbReference type="NCBI Taxonomy" id="2874699"/>
    <lineage>
        <taxon>Bacteria</taxon>
        <taxon>Bacillati</taxon>
        <taxon>Cyanobacteriota</taxon>
        <taxon>Cyanophyceae</taxon>
        <taxon>Pleurocapsales</taxon>
        <taxon>Hyellaceae</taxon>
        <taxon>Waterburya</taxon>
        <taxon>Waterburya agarophytonicola</taxon>
    </lineage>
</organism>
<evidence type="ECO:0000259" key="10">
    <source>
        <dbReference type="PROSITE" id="PS50011"/>
    </source>
</evidence>
<dbReference type="SUPFAM" id="SSF56112">
    <property type="entry name" value="Protein kinase-like (PK-like)"/>
    <property type="match status" value="1"/>
</dbReference>
<keyword evidence="9" id="KW-0812">Transmembrane</keyword>
<dbReference type="PROSITE" id="PS50011">
    <property type="entry name" value="PROTEIN_KINASE_DOM"/>
    <property type="match status" value="1"/>
</dbReference>
<keyword evidence="5 11" id="KW-0418">Kinase</keyword>
<evidence type="ECO:0000256" key="5">
    <source>
        <dbReference type="ARBA" id="ARBA00022777"/>
    </source>
</evidence>
<dbReference type="Pfam" id="PF18933">
    <property type="entry name" value="PsbP_2"/>
    <property type="match status" value="1"/>
</dbReference>
<keyword evidence="9" id="KW-0472">Membrane</keyword>
<accession>A0A964BM75</accession>
<evidence type="ECO:0000256" key="6">
    <source>
        <dbReference type="ARBA" id="ARBA00022840"/>
    </source>
</evidence>
<proteinExistence type="predicted"/>
<comment type="catalytic activity">
    <reaction evidence="7">
        <text>L-threonyl-[protein] + ATP = O-phospho-L-threonyl-[protein] + ADP + H(+)</text>
        <dbReference type="Rhea" id="RHEA:46608"/>
        <dbReference type="Rhea" id="RHEA-COMP:11060"/>
        <dbReference type="Rhea" id="RHEA-COMP:11605"/>
        <dbReference type="ChEBI" id="CHEBI:15378"/>
        <dbReference type="ChEBI" id="CHEBI:30013"/>
        <dbReference type="ChEBI" id="CHEBI:30616"/>
        <dbReference type="ChEBI" id="CHEBI:61977"/>
        <dbReference type="ChEBI" id="CHEBI:456216"/>
        <dbReference type="EC" id="2.7.11.1"/>
    </reaction>
</comment>
<sequence>MESIVGKILCDRYRVIRQLSGDDFSSVLIAEDLDRPDKLQCQIERLQPHYEHEVLGAQSWQRVLKGFVAQGNILKNISQHPQIPQLLAFFECDREFYLVREFIDGESLEQKLIKSSIDETEAINWLQEILGILDFVHQADIIHLNIQPSSLIQHQNGQKFLSNFGNIKNTVLFNKKLFETIANDDFSALELKEGKPDPTTDIYALGKTIIYALTGKVAEKIAAKSLYLIPEENPSYGNDIPIADIRPELADILNKMVGKRSEIRYQSAAEVLEELDFSQKSVTLPPPMFNNFNPPRDVAGYTSKSPRSGEKNRISKFKQKIIWLFLTLPFILALGIIFVGVNRNVYKDFRTYINDNYQFEIKYPQAWSYRELDDPITGEVVVFSSPLETDSDLFLERVNITVEYLSSEPITLEQYTQTVFERIRQAKGSEIQIHQDSKARMAESPARRVVYSREENGLQLRQMETFMFKNNQVYIAIYTAERSKFSKFLDSAEKIIDSWKIQ</sequence>
<protein>
    <recommendedName>
        <fullName evidence="1">non-specific serine/threonine protein kinase</fullName>
        <ecNumber evidence="1">2.7.11.1</ecNumber>
    </recommendedName>
</protein>
<keyword evidence="12" id="KW-1185">Reference proteome</keyword>
<dbReference type="InterPro" id="IPR011009">
    <property type="entry name" value="Kinase-like_dom_sf"/>
</dbReference>
<evidence type="ECO:0000256" key="3">
    <source>
        <dbReference type="ARBA" id="ARBA00022679"/>
    </source>
</evidence>
<dbReference type="InterPro" id="IPR000719">
    <property type="entry name" value="Prot_kinase_dom"/>
</dbReference>
<keyword evidence="9" id="KW-1133">Transmembrane helix</keyword>
<evidence type="ECO:0000256" key="4">
    <source>
        <dbReference type="ARBA" id="ARBA00022741"/>
    </source>
</evidence>
<name>A0A964BM75_9CYAN</name>